<gene>
    <name evidence="1" type="ORF">CFOLD11_11300</name>
</gene>
<dbReference type="GO" id="GO:0006281">
    <property type="term" value="P:DNA repair"/>
    <property type="evidence" value="ECO:0007669"/>
    <property type="project" value="InterPro"/>
</dbReference>
<name>A0A9W5Y0J9_9CLOT</name>
<keyword evidence="2" id="KW-1185">Reference proteome</keyword>
<accession>A0A9W5Y0J9</accession>
<dbReference type="RefSeq" id="WP_261851319.1">
    <property type="nucleotide sequence ID" value="NZ_BQXY01000001.1"/>
</dbReference>
<sequence length="252" mass="29452">MSSQKDNILRSIYAIYEMYKKGYLGGKILPEDSNPGLSKSSIDNYNFFTLTVALDYQRNAFSLWESAKKTFLDPSTVQVFDPKLVINMSNEKLKKYLCEYNLALQPNKHTEIWRKICETMCFLFDGDIRNLFIETKWYIPDILKLVQVTHKSSFPYLSGIKLCSYWLHILEKYTDATFNGREFLSIAPDTHIIKATHKLGLISADMLKDNKIQLLVAEIWSDLLKETNLTPIDMHTPLWLWSKSKFIDIERR</sequence>
<dbReference type="SUPFAM" id="SSF48150">
    <property type="entry name" value="DNA-glycosylase"/>
    <property type="match status" value="1"/>
</dbReference>
<protein>
    <submittedName>
        <fullName evidence="1">Uncharacterized protein</fullName>
    </submittedName>
</protein>
<dbReference type="GO" id="GO:0003824">
    <property type="term" value="F:catalytic activity"/>
    <property type="evidence" value="ECO:0007669"/>
    <property type="project" value="InterPro"/>
</dbReference>
<proteinExistence type="predicted"/>
<dbReference type="Proteomes" id="UP001057868">
    <property type="component" value="Unassembled WGS sequence"/>
</dbReference>
<organism evidence="1 2">
    <name type="scientific">Clostridium folliculivorans</name>
    <dbReference type="NCBI Taxonomy" id="2886038"/>
    <lineage>
        <taxon>Bacteria</taxon>
        <taxon>Bacillati</taxon>
        <taxon>Bacillota</taxon>
        <taxon>Clostridia</taxon>
        <taxon>Eubacteriales</taxon>
        <taxon>Clostridiaceae</taxon>
        <taxon>Clostridium</taxon>
    </lineage>
</organism>
<dbReference type="AlphaFoldDB" id="A0A9W5Y0J9"/>
<evidence type="ECO:0000313" key="1">
    <source>
        <dbReference type="EMBL" id="GKU24304.1"/>
    </source>
</evidence>
<dbReference type="InterPro" id="IPR011257">
    <property type="entry name" value="DNA_glycosylase"/>
</dbReference>
<comment type="caution">
    <text evidence="1">The sequence shown here is derived from an EMBL/GenBank/DDBJ whole genome shotgun (WGS) entry which is preliminary data.</text>
</comment>
<reference evidence="1" key="1">
    <citation type="journal article" date="2023" name="Int. J. Syst. Evol. Microbiol.">
        <title>&lt;i&gt;Clostridium folliculivorans&lt;/i&gt; sp. nov., isolated from soil samples of an organic paddy in Japan.</title>
        <authorList>
            <person name="Tazawa J."/>
            <person name="Kobayashi H."/>
            <person name="Tanizawa Y."/>
            <person name="Uchino A."/>
            <person name="Tanaka F."/>
            <person name="Urashima Y."/>
            <person name="Miura S."/>
            <person name="Sakamoto M."/>
            <person name="Ohkuma M."/>
            <person name="Tohno M."/>
        </authorList>
    </citation>
    <scope>NUCLEOTIDE SEQUENCE</scope>
    <source>
        <strain evidence="1">D1-1</strain>
    </source>
</reference>
<evidence type="ECO:0000313" key="2">
    <source>
        <dbReference type="Proteomes" id="UP001057868"/>
    </source>
</evidence>
<dbReference type="EMBL" id="BQXY01000001">
    <property type="protein sequence ID" value="GKU24304.1"/>
    <property type="molecule type" value="Genomic_DNA"/>
</dbReference>